<keyword evidence="11" id="KW-1133">Transmembrane helix</keyword>
<evidence type="ECO:0000256" key="7">
    <source>
        <dbReference type="ARBA" id="ARBA00022777"/>
    </source>
</evidence>
<evidence type="ECO:0000256" key="1">
    <source>
        <dbReference type="ARBA" id="ARBA00000085"/>
    </source>
</evidence>
<name>A0A7X0SQ07_9BACL</name>
<dbReference type="RefSeq" id="WP_185131603.1">
    <property type="nucleotide sequence ID" value="NZ_JACJVO010000031.1"/>
</dbReference>
<keyword evidence="11" id="KW-0812">Transmembrane</keyword>
<keyword evidence="7 13" id="KW-0418">Kinase</keyword>
<dbReference type="PANTHER" id="PTHR42878">
    <property type="entry name" value="TWO-COMPONENT HISTIDINE KINASE"/>
    <property type="match status" value="1"/>
</dbReference>
<dbReference type="PROSITE" id="PS50109">
    <property type="entry name" value="HIS_KIN"/>
    <property type="match status" value="1"/>
</dbReference>
<dbReference type="EC" id="2.7.13.3" evidence="3"/>
<dbReference type="InterPro" id="IPR005467">
    <property type="entry name" value="His_kinase_dom"/>
</dbReference>
<sequence>MNFMVRVALQLLAAAVLFALCVQAVAIGAVWLIWPGAATDEQGLGSFQIFTLVLCAVLFLLTLLLIGWYLGKPVYLVMVWIRRLAGGNYESPLRWDPITRKNGSLKIPYAVYKELFEHLRMLASTLQQNEKELRQAEQTKQEWIQGISHDLKTPLAYIAGYSAMLTNGQYRWSEAERQQFLSVIHQKATHLQELVQDLNETMEGQIPLRKEAADLAELTRRTVADIGSAPWAEGYSFSMESEPASVPFVGDPKLLTRAIRNLLVNAVVHNPEGTGIAVRLSLLPDRTAEIRIEDDGIGFAEPRSSSGESPAERPGLGLSIARQLVEAHGGTFSIFSKPGEGTSLSIRLPLAQS</sequence>
<evidence type="ECO:0000256" key="11">
    <source>
        <dbReference type="SAM" id="Phobius"/>
    </source>
</evidence>
<evidence type="ECO:0000256" key="3">
    <source>
        <dbReference type="ARBA" id="ARBA00012438"/>
    </source>
</evidence>
<feature type="transmembrane region" description="Helical" evidence="11">
    <location>
        <begin position="48"/>
        <end position="70"/>
    </location>
</feature>
<feature type="domain" description="Histidine kinase" evidence="12">
    <location>
        <begin position="146"/>
        <end position="352"/>
    </location>
</feature>
<dbReference type="EMBL" id="JACJVO010000031">
    <property type="protein sequence ID" value="MBB6733954.1"/>
    <property type="molecule type" value="Genomic_DNA"/>
</dbReference>
<dbReference type="Pfam" id="PF02518">
    <property type="entry name" value="HATPase_c"/>
    <property type="match status" value="1"/>
</dbReference>
<evidence type="ECO:0000259" key="12">
    <source>
        <dbReference type="PROSITE" id="PS50109"/>
    </source>
</evidence>
<evidence type="ECO:0000256" key="10">
    <source>
        <dbReference type="SAM" id="Coils"/>
    </source>
</evidence>
<dbReference type="InterPro" id="IPR050351">
    <property type="entry name" value="BphY/WalK/GraS-like"/>
</dbReference>
<dbReference type="PRINTS" id="PR00344">
    <property type="entry name" value="BCTRLSENSOR"/>
</dbReference>
<gene>
    <name evidence="13" type="ORF">H7C18_23805</name>
</gene>
<dbReference type="GO" id="GO:0030295">
    <property type="term" value="F:protein kinase activator activity"/>
    <property type="evidence" value="ECO:0007669"/>
    <property type="project" value="TreeGrafter"/>
</dbReference>
<keyword evidence="11" id="KW-0472">Membrane</keyword>
<comment type="caution">
    <text evidence="13">The sequence shown here is derived from an EMBL/GenBank/DDBJ whole genome shotgun (WGS) entry which is preliminary data.</text>
</comment>
<keyword evidence="4" id="KW-0597">Phosphoprotein</keyword>
<keyword evidence="9" id="KW-0902">Two-component regulatory system</keyword>
<evidence type="ECO:0000313" key="13">
    <source>
        <dbReference type="EMBL" id="MBB6733954.1"/>
    </source>
</evidence>
<evidence type="ECO:0000256" key="6">
    <source>
        <dbReference type="ARBA" id="ARBA00022741"/>
    </source>
</evidence>
<dbReference type="InterPro" id="IPR036890">
    <property type="entry name" value="HATPase_C_sf"/>
</dbReference>
<dbReference type="AlphaFoldDB" id="A0A7X0SQ07"/>
<comment type="catalytic activity">
    <reaction evidence="1">
        <text>ATP + protein L-histidine = ADP + protein N-phospho-L-histidine.</text>
        <dbReference type="EC" id="2.7.13.3"/>
    </reaction>
</comment>
<dbReference type="Pfam" id="PF00512">
    <property type="entry name" value="HisKA"/>
    <property type="match status" value="1"/>
</dbReference>
<keyword evidence="8" id="KW-0067">ATP-binding</keyword>
<dbReference type="InterPro" id="IPR003594">
    <property type="entry name" value="HATPase_dom"/>
</dbReference>
<evidence type="ECO:0000256" key="8">
    <source>
        <dbReference type="ARBA" id="ARBA00022840"/>
    </source>
</evidence>
<dbReference type="Gene3D" id="3.30.565.10">
    <property type="entry name" value="Histidine kinase-like ATPase, C-terminal domain"/>
    <property type="match status" value="1"/>
</dbReference>
<dbReference type="SUPFAM" id="SSF55874">
    <property type="entry name" value="ATPase domain of HSP90 chaperone/DNA topoisomerase II/histidine kinase"/>
    <property type="match status" value="1"/>
</dbReference>
<dbReference type="CDD" id="cd00075">
    <property type="entry name" value="HATPase"/>
    <property type="match status" value="1"/>
</dbReference>
<evidence type="ECO:0000256" key="5">
    <source>
        <dbReference type="ARBA" id="ARBA00022679"/>
    </source>
</evidence>
<dbReference type="Gene3D" id="1.10.287.130">
    <property type="match status" value="1"/>
</dbReference>
<feature type="coiled-coil region" evidence="10">
    <location>
        <begin position="119"/>
        <end position="146"/>
    </location>
</feature>
<dbReference type="CDD" id="cd00082">
    <property type="entry name" value="HisKA"/>
    <property type="match status" value="1"/>
</dbReference>
<keyword evidence="5" id="KW-0808">Transferase</keyword>
<organism evidence="13 14">
    <name type="scientific">Cohnella zeiphila</name>
    <dbReference type="NCBI Taxonomy" id="2761120"/>
    <lineage>
        <taxon>Bacteria</taxon>
        <taxon>Bacillati</taxon>
        <taxon>Bacillota</taxon>
        <taxon>Bacilli</taxon>
        <taxon>Bacillales</taxon>
        <taxon>Paenibacillaceae</taxon>
        <taxon>Cohnella</taxon>
    </lineage>
</organism>
<dbReference type="SMART" id="SM00388">
    <property type="entry name" value="HisKA"/>
    <property type="match status" value="1"/>
</dbReference>
<dbReference type="GO" id="GO:0007234">
    <property type="term" value="P:osmosensory signaling via phosphorelay pathway"/>
    <property type="evidence" value="ECO:0007669"/>
    <property type="project" value="TreeGrafter"/>
</dbReference>
<evidence type="ECO:0000313" key="14">
    <source>
        <dbReference type="Proteomes" id="UP000564644"/>
    </source>
</evidence>
<protein>
    <recommendedName>
        <fullName evidence="3">histidine kinase</fullName>
        <ecNumber evidence="3">2.7.13.3</ecNumber>
    </recommendedName>
</protein>
<dbReference type="InterPro" id="IPR004358">
    <property type="entry name" value="Sig_transdc_His_kin-like_C"/>
</dbReference>
<keyword evidence="6" id="KW-0547">Nucleotide-binding</keyword>
<comment type="subcellular location">
    <subcellularLocation>
        <location evidence="2">Membrane</location>
    </subcellularLocation>
</comment>
<evidence type="ECO:0000256" key="4">
    <source>
        <dbReference type="ARBA" id="ARBA00022553"/>
    </source>
</evidence>
<evidence type="ECO:0000256" key="9">
    <source>
        <dbReference type="ARBA" id="ARBA00023012"/>
    </source>
</evidence>
<dbReference type="GO" id="GO:0000156">
    <property type="term" value="F:phosphorelay response regulator activity"/>
    <property type="evidence" value="ECO:0007669"/>
    <property type="project" value="TreeGrafter"/>
</dbReference>
<keyword evidence="10" id="KW-0175">Coiled coil</keyword>
<evidence type="ECO:0000256" key="2">
    <source>
        <dbReference type="ARBA" id="ARBA00004370"/>
    </source>
</evidence>
<dbReference type="Proteomes" id="UP000564644">
    <property type="component" value="Unassembled WGS sequence"/>
</dbReference>
<dbReference type="InterPro" id="IPR036097">
    <property type="entry name" value="HisK_dim/P_sf"/>
</dbReference>
<dbReference type="PANTHER" id="PTHR42878:SF7">
    <property type="entry name" value="SENSOR HISTIDINE KINASE GLRK"/>
    <property type="match status" value="1"/>
</dbReference>
<dbReference type="GO" id="GO:0000155">
    <property type="term" value="F:phosphorelay sensor kinase activity"/>
    <property type="evidence" value="ECO:0007669"/>
    <property type="project" value="InterPro"/>
</dbReference>
<keyword evidence="14" id="KW-1185">Reference proteome</keyword>
<dbReference type="InterPro" id="IPR003661">
    <property type="entry name" value="HisK_dim/P_dom"/>
</dbReference>
<dbReference type="SUPFAM" id="SSF47384">
    <property type="entry name" value="Homodimeric domain of signal transducing histidine kinase"/>
    <property type="match status" value="1"/>
</dbReference>
<dbReference type="GO" id="GO:0005524">
    <property type="term" value="F:ATP binding"/>
    <property type="evidence" value="ECO:0007669"/>
    <property type="project" value="UniProtKB-KW"/>
</dbReference>
<dbReference type="SMART" id="SM00387">
    <property type="entry name" value="HATPase_c"/>
    <property type="match status" value="1"/>
</dbReference>
<accession>A0A7X0SQ07</accession>
<proteinExistence type="predicted"/>
<reference evidence="13 14" key="1">
    <citation type="submission" date="2020-08" db="EMBL/GenBank/DDBJ databases">
        <title>Cohnella phylogeny.</title>
        <authorList>
            <person name="Dunlap C."/>
        </authorList>
    </citation>
    <scope>NUCLEOTIDE SEQUENCE [LARGE SCALE GENOMIC DNA]</scope>
    <source>
        <strain evidence="13 14">CBP 2801</strain>
    </source>
</reference>